<protein>
    <submittedName>
        <fullName evidence="1">Uncharacterized protein</fullName>
    </submittedName>
</protein>
<dbReference type="Proteomes" id="UP000249354">
    <property type="component" value="Unassembled WGS sequence"/>
</dbReference>
<comment type="caution">
    <text evidence="1">The sequence shown here is derived from an EMBL/GenBank/DDBJ whole genome shotgun (WGS) entry which is preliminary data.</text>
</comment>
<organism evidence="1 2">
    <name type="scientific">Leptolyngbya foveolarum</name>
    <dbReference type="NCBI Taxonomy" id="47253"/>
    <lineage>
        <taxon>Bacteria</taxon>
        <taxon>Bacillati</taxon>
        <taxon>Cyanobacteriota</taxon>
        <taxon>Cyanophyceae</taxon>
        <taxon>Leptolyngbyales</taxon>
        <taxon>Leptolyngbyaceae</taxon>
        <taxon>Leptolyngbya group</taxon>
        <taxon>Leptolyngbya</taxon>
    </lineage>
</organism>
<proteinExistence type="predicted"/>
<gene>
    <name evidence="1" type="ORF">DCF25_11835</name>
</gene>
<dbReference type="EMBL" id="QBMC01000074">
    <property type="protein sequence ID" value="PZO16878.1"/>
    <property type="molecule type" value="Genomic_DNA"/>
</dbReference>
<dbReference type="AlphaFoldDB" id="A0A2W4WCH9"/>
<sequence>MIDELFNYATPHNLQDLLCQSVKLQGNARCRLRINGNTAIATELPDNPGMSLTNAAAAVAMQVCQFHEIPVSELIWIEHYPDEPGQHESFDLVHFGSDNGLLKLERWERISKDKAERLFKEPLD</sequence>
<evidence type="ECO:0000313" key="1">
    <source>
        <dbReference type="EMBL" id="PZO16878.1"/>
    </source>
</evidence>
<reference evidence="2" key="1">
    <citation type="submission" date="2018-04" db="EMBL/GenBank/DDBJ databases">
        <authorList>
            <person name="Cornet L."/>
        </authorList>
    </citation>
    <scope>NUCLEOTIDE SEQUENCE [LARGE SCALE GENOMIC DNA]</scope>
</reference>
<evidence type="ECO:0000313" key="2">
    <source>
        <dbReference type="Proteomes" id="UP000249354"/>
    </source>
</evidence>
<accession>A0A2W4WCH9</accession>
<name>A0A2W4WCH9_9CYAN</name>
<reference evidence="1 2" key="2">
    <citation type="submission" date="2018-06" db="EMBL/GenBank/DDBJ databases">
        <title>Metagenomic assembly of (sub)arctic Cyanobacteria and their associated microbiome from non-axenic cultures.</title>
        <authorList>
            <person name="Baurain D."/>
        </authorList>
    </citation>
    <scope>NUCLEOTIDE SEQUENCE [LARGE SCALE GENOMIC DNA]</scope>
    <source>
        <strain evidence="1">ULC129bin1</strain>
    </source>
</reference>